<evidence type="ECO:0000313" key="4">
    <source>
        <dbReference type="Proteomes" id="UP000762676"/>
    </source>
</evidence>
<dbReference type="Proteomes" id="UP000762676">
    <property type="component" value="Unassembled WGS sequence"/>
</dbReference>
<gene>
    <name evidence="3" type="ORF">ElyMa_001214800</name>
</gene>
<evidence type="ECO:0000313" key="3">
    <source>
        <dbReference type="EMBL" id="GFS06071.1"/>
    </source>
</evidence>
<evidence type="ECO:0000256" key="2">
    <source>
        <dbReference type="SAM" id="SignalP"/>
    </source>
</evidence>
<reference evidence="3 4" key="1">
    <citation type="journal article" date="2021" name="Elife">
        <title>Chloroplast acquisition without the gene transfer in kleptoplastic sea slugs, Plakobranchus ocellatus.</title>
        <authorList>
            <person name="Maeda T."/>
            <person name="Takahashi S."/>
            <person name="Yoshida T."/>
            <person name="Shimamura S."/>
            <person name="Takaki Y."/>
            <person name="Nagai Y."/>
            <person name="Toyoda A."/>
            <person name="Suzuki Y."/>
            <person name="Arimoto A."/>
            <person name="Ishii H."/>
            <person name="Satoh N."/>
            <person name="Nishiyama T."/>
            <person name="Hasebe M."/>
            <person name="Maruyama T."/>
            <person name="Minagawa J."/>
            <person name="Obokata J."/>
            <person name="Shigenobu S."/>
        </authorList>
    </citation>
    <scope>NUCLEOTIDE SEQUENCE [LARGE SCALE GENOMIC DNA]</scope>
</reference>
<feature type="compositionally biased region" description="Basic and acidic residues" evidence="1">
    <location>
        <begin position="35"/>
        <end position="56"/>
    </location>
</feature>
<dbReference type="AlphaFoldDB" id="A0AAV4IAF2"/>
<feature type="signal peptide" evidence="2">
    <location>
        <begin position="1"/>
        <end position="28"/>
    </location>
</feature>
<dbReference type="EMBL" id="BMAT01002403">
    <property type="protein sequence ID" value="GFS06071.1"/>
    <property type="molecule type" value="Genomic_DNA"/>
</dbReference>
<feature type="chain" id="PRO_5043315764" description="Secreted protein" evidence="2">
    <location>
        <begin position="29"/>
        <end position="76"/>
    </location>
</feature>
<evidence type="ECO:0008006" key="5">
    <source>
        <dbReference type="Google" id="ProtNLM"/>
    </source>
</evidence>
<name>A0AAV4IAF2_9GAST</name>
<accession>A0AAV4IAF2</accession>
<proteinExistence type="predicted"/>
<organism evidence="3 4">
    <name type="scientific">Elysia marginata</name>
    <dbReference type="NCBI Taxonomy" id="1093978"/>
    <lineage>
        <taxon>Eukaryota</taxon>
        <taxon>Metazoa</taxon>
        <taxon>Spiralia</taxon>
        <taxon>Lophotrochozoa</taxon>
        <taxon>Mollusca</taxon>
        <taxon>Gastropoda</taxon>
        <taxon>Heterobranchia</taxon>
        <taxon>Euthyneura</taxon>
        <taxon>Panpulmonata</taxon>
        <taxon>Sacoglossa</taxon>
        <taxon>Placobranchoidea</taxon>
        <taxon>Plakobranchidae</taxon>
        <taxon>Elysia</taxon>
    </lineage>
</organism>
<keyword evidence="4" id="KW-1185">Reference proteome</keyword>
<keyword evidence="2" id="KW-0732">Signal</keyword>
<sequence>MKSSRPEVLSKALLVIARLVCVSIPAKQEVADSEPQQKREAKPEVKGHENQHETIGKSRMQQVEHRLRKMAAAGNT</sequence>
<evidence type="ECO:0000256" key="1">
    <source>
        <dbReference type="SAM" id="MobiDB-lite"/>
    </source>
</evidence>
<feature type="region of interest" description="Disordered" evidence="1">
    <location>
        <begin position="27"/>
        <end position="76"/>
    </location>
</feature>
<comment type="caution">
    <text evidence="3">The sequence shown here is derived from an EMBL/GenBank/DDBJ whole genome shotgun (WGS) entry which is preliminary data.</text>
</comment>
<protein>
    <recommendedName>
        <fullName evidence="5">Secreted protein</fullName>
    </recommendedName>
</protein>